<dbReference type="GO" id="GO:0042586">
    <property type="term" value="F:peptide deformylase activity"/>
    <property type="evidence" value="ECO:0007669"/>
    <property type="project" value="UniProtKB-UniRule"/>
</dbReference>
<evidence type="ECO:0000256" key="4">
    <source>
        <dbReference type="ARBA" id="ARBA00022917"/>
    </source>
</evidence>
<dbReference type="InterPro" id="IPR023635">
    <property type="entry name" value="Peptide_deformylase"/>
</dbReference>
<protein>
    <recommendedName>
        <fullName evidence="6">Peptide deformylase</fullName>
        <shortName evidence="6">PDF</shortName>
        <ecNumber evidence="6">3.5.1.88</ecNumber>
    </recommendedName>
    <alternativeName>
        <fullName evidence="6">Polypeptide deformylase</fullName>
    </alternativeName>
</protein>
<name>A0A9D9GWC4_9FIRM</name>
<proteinExistence type="inferred from homology"/>
<dbReference type="PANTHER" id="PTHR10458:SF8">
    <property type="entry name" value="PEPTIDE DEFORMYLASE 2"/>
    <property type="match status" value="1"/>
</dbReference>
<feature type="active site" evidence="6">
    <location>
        <position position="152"/>
    </location>
</feature>
<comment type="cofactor">
    <cofactor evidence="6">
        <name>Fe(2+)</name>
        <dbReference type="ChEBI" id="CHEBI:29033"/>
    </cofactor>
    <text evidence="6">Binds 1 Fe(2+) ion.</text>
</comment>
<dbReference type="EMBL" id="JADINA010000033">
    <property type="protein sequence ID" value="MBO8426697.1"/>
    <property type="molecule type" value="Genomic_DNA"/>
</dbReference>
<accession>A0A9D9GWC4</accession>
<comment type="similarity">
    <text evidence="1 6">Belongs to the polypeptide deformylase family.</text>
</comment>
<feature type="binding site" evidence="6">
    <location>
        <position position="107"/>
    </location>
    <ligand>
        <name>Fe cation</name>
        <dbReference type="ChEBI" id="CHEBI:24875"/>
    </ligand>
</feature>
<evidence type="ECO:0000256" key="3">
    <source>
        <dbReference type="ARBA" id="ARBA00022801"/>
    </source>
</evidence>
<gene>
    <name evidence="6" type="primary">def</name>
    <name evidence="7" type="ORF">IAC61_05225</name>
</gene>
<evidence type="ECO:0000256" key="1">
    <source>
        <dbReference type="ARBA" id="ARBA00010759"/>
    </source>
</evidence>
<comment type="function">
    <text evidence="6">Removes the formyl group from the N-terminal Met of newly synthesized proteins. Requires at least a dipeptide for an efficient rate of reaction. N-terminal L-methionine is a prerequisite for activity but the enzyme has broad specificity at other positions.</text>
</comment>
<dbReference type="PANTHER" id="PTHR10458">
    <property type="entry name" value="PEPTIDE DEFORMYLASE"/>
    <property type="match status" value="1"/>
</dbReference>
<dbReference type="Gene3D" id="3.90.45.10">
    <property type="entry name" value="Peptide deformylase"/>
    <property type="match status" value="1"/>
</dbReference>
<dbReference type="PRINTS" id="PR01576">
    <property type="entry name" value="PDEFORMYLASE"/>
</dbReference>
<reference evidence="7" key="2">
    <citation type="journal article" date="2021" name="PeerJ">
        <title>Extensive microbial diversity within the chicken gut microbiome revealed by metagenomics and culture.</title>
        <authorList>
            <person name="Gilroy R."/>
            <person name="Ravi A."/>
            <person name="Getino M."/>
            <person name="Pursley I."/>
            <person name="Horton D.L."/>
            <person name="Alikhan N.F."/>
            <person name="Baker D."/>
            <person name="Gharbi K."/>
            <person name="Hall N."/>
            <person name="Watson M."/>
            <person name="Adriaenssens E.M."/>
            <person name="Foster-Nyarko E."/>
            <person name="Jarju S."/>
            <person name="Secka A."/>
            <person name="Antonio M."/>
            <person name="Oren A."/>
            <person name="Chaudhuri R.R."/>
            <person name="La Ragione R."/>
            <person name="Hildebrand F."/>
            <person name="Pallen M.J."/>
        </authorList>
    </citation>
    <scope>NUCLEOTIDE SEQUENCE</scope>
    <source>
        <strain evidence="7">17113</strain>
    </source>
</reference>
<dbReference type="SUPFAM" id="SSF56420">
    <property type="entry name" value="Peptide deformylase"/>
    <property type="match status" value="1"/>
</dbReference>
<dbReference type="GO" id="GO:0046872">
    <property type="term" value="F:metal ion binding"/>
    <property type="evidence" value="ECO:0007669"/>
    <property type="project" value="UniProtKB-KW"/>
</dbReference>
<dbReference type="Proteomes" id="UP000823634">
    <property type="component" value="Unassembled WGS sequence"/>
</dbReference>
<dbReference type="NCBIfam" id="TIGR00079">
    <property type="entry name" value="pept_deformyl"/>
    <property type="match status" value="1"/>
</dbReference>
<dbReference type="GO" id="GO:0006412">
    <property type="term" value="P:translation"/>
    <property type="evidence" value="ECO:0007669"/>
    <property type="project" value="UniProtKB-UniRule"/>
</dbReference>
<comment type="catalytic activity">
    <reaction evidence="6">
        <text>N-terminal N-formyl-L-methionyl-[peptide] + H2O = N-terminal L-methionyl-[peptide] + formate</text>
        <dbReference type="Rhea" id="RHEA:24420"/>
        <dbReference type="Rhea" id="RHEA-COMP:10639"/>
        <dbReference type="Rhea" id="RHEA-COMP:10640"/>
        <dbReference type="ChEBI" id="CHEBI:15377"/>
        <dbReference type="ChEBI" id="CHEBI:15740"/>
        <dbReference type="ChEBI" id="CHEBI:49298"/>
        <dbReference type="ChEBI" id="CHEBI:64731"/>
        <dbReference type="EC" id="3.5.1.88"/>
    </reaction>
</comment>
<reference evidence="7" key="1">
    <citation type="submission" date="2020-10" db="EMBL/GenBank/DDBJ databases">
        <authorList>
            <person name="Gilroy R."/>
        </authorList>
    </citation>
    <scope>NUCLEOTIDE SEQUENCE</scope>
    <source>
        <strain evidence="7">17113</strain>
    </source>
</reference>
<dbReference type="InterPro" id="IPR036821">
    <property type="entry name" value="Peptide_deformylase_sf"/>
</dbReference>
<dbReference type="PIRSF" id="PIRSF004749">
    <property type="entry name" value="Pep_def"/>
    <property type="match status" value="1"/>
</dbReference>
<sequence>MFKIVKDTNPNLRRPCLEVPLPLTEEDGETLKQMLDYLKKSQDPDFLKSHPSVRSGVGLAAPQIGINKRMIAVYFEEAGKEVTHLLANPKIVASSVRMAYLSGGEGCLSVDSPHPGPVYRPYKITVKAFDAIAGKERKIVARGYESIVLQHEIDHLDGILFYDHIGKKDPSIDYSDAIEI</sequence>
<evidence type="ECO:0000256" key="5">
    <source>
        <dbReference type="ARBA" id="ARBA00023004"/>
    </source>
</evidence>
<organism evidence="7 8">
    <name type="scientific">Candidatus Alloenteromonas pullistercoris</name>
    <dbReference type="NCBI Taxonomy" id="2840785"/>
    <lineage>
        <taxon>Bacteria</taxon>
        <taxon>Bacillati</taxon>
        <taxon>Bacillota</taxon>
        <taxon>Bacillota incertae sedis</taxon>
        <taxon>Candidatus Alloenteromonas</taxon>
    </lineage>
</organism>
<comment type="caution">
    <text evidence="7">The sequence shown here is derived from an EMBL/GenBank/DDBJ whole genome shotgun (WGS) entry which is preliminary data.</text>
</comment>
<feature type="binding site" evidence="6">
    <location>
        <position position="155"/>
    </location>
    <ligand>
        <name>Fe cation</name>
        <dbReference type="ChEBI" id="CHEBI:24875"/>
    </ligand>
</feature>
<keyword evidence="5 6" id="KW-0408">Iron</keyword>
<evidence type="ECO:0000313" key="7">
    <source>
        <dbReference type="EMBL" id="MBO8426697.1"/>
    </source>
</evidence>
<dbReference type="AlphaFoldDB" id="A0A9D9GWC4"/>
<dbReference type="Pfam" id="PF01327">
    <property type="entry name" value="Pep_deformylase"/>
    <property type="match status" value="1"/>
</dbReference>
<feature type="binding site" evidence="6">
    <location>
        <position position="151"/>
    </location>
    <ligand>
        <name>Fe cation</name>
        <dbReference type="ChEBI" id="CHEBI:24875"/>
    </ligand>
</feature>
<evidence type="ECO:0000313" key="8">
    <source>
        <dbReference type="Proteomes" id="UP000823634"/>
    </source>
</evidence>
<dbReference type="EC" id="3.5.1.88" evidence="6"/>
<dbReference type="CDD" id="cd00487">
    <property type="entry name" value="Pep_deformylase"/>
    <property type="match status" value="1"/>
</dbReference>
<keyword evidence="4 6" id="KW-0648">Protein biosynthesis</keyword>
<keyword evidence="3 6" id="KW-0378">Hydrolase</keyword>
<keyword evidence="2 6" id="KW-0479">Metal-binding</keyword>
<dbReference type="FunFam" id="3.90.45.10:FF:000002">
    <property type="entry name" value="Peptide deformylase"/>
    <property type="match status" value="1"/>
</dbReference>
<evidence type="ECO:0000256" key="6">
    <source>
        <dbReference type="HAMAP-Rule" id="MF_00163"/>
    </source>
</evidence>
<dbReference type="HAMAP" id="MF_00163">
    <property type="entry name" value="Pep_deformylase"/>
    <property type="match status" value="1"/>
</dbReference>
<evidence type="ECO:0000256" key="2">
    <source>
        <dbReference type="ARBA" id="ARBA00022723"/>
    </source>
</evidence>